<protein>
    <submittedName>
        <fullName evidence="2">Uncharacterized protein</fullName>
    </submittedName>
</protein>
<feature type="region of interest" description="Disordered" evidence="1">
    <location>
        <begin position="232"/>
        <end position="251"/>
    </location>
</feature>
<feature type="compositionally biased region" description="Basic and acidic residues" evidence="1">
    <location>
        <begin position="285"/>
        <end position="308"/>
    </location>
</feature>
<dbReference type="InParanoid" id="C1DY11"/>
<feature type="region of interest" description="Disordered" evidence="1">
    <location>
        <begin position="272"/>
        <end position="308"/>
    </location>
</feature>
<feature type="compositionally biased region" description="Low complexity" evidence="1">
    <location>
        <begin position="272"/>
        <end position="284"/>
    </location>
</feature>
<organism evidence="2 3">
    <name type="scientific">Micromonas commoda (strain RCC299 / NOUM17 / CCMP2709)</name>
    <name type="common">Picoplanktonic green alga</name>
    <dbReference type="NCBI Taxonomy" id="296587"/>
    <lineage>
        <taxon>Eukaryota</taxon>
        <taxon>Viridiplantae</taxon>
        <taxon>Chlorophyta</taxon>
        <taxon>Mamiellophyceae</taxon>
        <taxon>Mamiellales</taxon>
        <taxon>Mamiellaceae</taxon>
        <taxon>Micromonas</taxon>
    </lineage>
</organism>
<reference evidence="2 3" key="1">
    <citation type="journal article" date="2009" name="Science">
        <title>Green evolution and dynamic adaptations revealed by genomes of the marine picoeukaryotes Micromonas.</title>
        <authorList>
            <person name="Worden A.Z."/>
            <person name="Lee J.H."/>
            <person name="Mock T."/>
            <person name="Rouze P."/>
            <person name="Simmons M.P."/>
            <person name="Aerts A.L."/>
            <person name="Allen A.E."/>
            <person name="Cuvelier M.L."/>
            <person name="Derelle E."/>
            <person name="Everett M.V."/>
            <person name="Foulon E."/>
            <person name="Grimwood J."/>
            <person name="Gundlach H."/>
            <person name="Henrissat B."/>
            <person name="Napoli C."/>
            <person name="McDonald S.M."/>
            <person name="Parker M.S."/>
            <person name="Rombauts S."/>
            <person name="Salamov A."/>
            <person name="Von Dassow P."/>
            <person name="Badger J.H."/>
            <person name="Coutinho P.M."/>
            <person name="Demir E."/>
            <person name="Dubchak I."/>
            <person name="Gentemann C."/>
            <person name="Eikrem W."/>
            <person name="Gready J.E."/>
            <person name="John U."/>
            <person name="Lanier W."/>
            <person name="Lindquist E.A."/>
            <person name="Lucas S."/>
            <person name="Mayer K.F."/>
            <person name="Moreau H."/>
            <person name="Not F."/>
            <person name="Otillar R."/>
            <person name="Panaud O."/>
            <person name="Pangilinan J."/>
            <person name="Paulsen I."/>
            <person name="Piegu B."/>
            <person name="Poliakov A."/>
            <person name="Robbens S."/>
            <person name="Schmutz J."/>
            <person name="Toulza E."/>
            <person name="Wyss T."/>
            <person name="Zelensky A."/>
            <person name="Zhou K."/>
            <person name="Armbrust E.V."/>
            <person name="Bhattacharya D."/>
            <person name="Goodenough U.W."/>
            <person name="Van de Peer Y."/>
            <person name="Grigoriev I.V."/>
        </authorList>
    </citation>
    <scope>NUCLEOTIDE SEQUENCE [LARGE SCALE GENOMIC DNA]</scope>
    <source>
        <strain evidence="3">RCC299 / NOUM17</strain>
    </source>
</reference>
<accession>C1DY11</accession>
<proteinExistence type="predicted"/>
<dbReference type="GeneID" id="8240801"/>
<dbReference type="RefSeq" id="XP_002500088.1">
    <property type="nucleotide sequence ID" value="XM_002500042.1"/>
</dbReference>
<feature type="region of interest" description="Disordered" evidence="1">
    <location>
        <begin position="78"/>
        <end position="117"/>
    </location>
</feature>
<name>C1DY11_MICCC</name>
<dbReference type="AlphaFoldDB" id="C1DY11"/>
<keyword evidence="3" id="KW-1185">Reference proteome</keyword>
<dbReference type="OMA" id="EWRASMS"/>
<dbReference type="EMBL" id="CP001323">
    <property type="protein sequence ID" value="ACO61346.1"/>
    <property type="molecule type" value="Genomic_DNA"/>
</dbReference>
<evidence type="ECO:0000256" key="1">
    <source>
        <dbReference type="SAM" id="MobiDB-lite"/>
    </source>
</evidence>
<evidence type="ECO:0000313" key="3">
    <source>
        <dbReference type="Proteomes" id="UP000002009"/>
    </source>
</evidence>
<dbReference type="Proteomes" id="UP000002009">
    <property type="component" value="Chromosome 2"/>
</dbReference>
<evidence type="ECO:0000313" key="2">
    <source>
        <dbReference type="EMBL" id="ACO61346.1"/>
    </source>
</evidence>
<feature type="region of interest" description="Disordered" evidence="1">
    <location>
        <begin position="179"/>
        <end position="222"/>
    </location>
</feature>
<sequence length="366" mass="39288">MGDSDESTTGVNGLVSFFFVFPIWRRRSTRRDVGVLSAEFDAIRASLWRATTPRTSPGLSLKIFPRLFLTSDPLGHSAVRRRGLPSAKPGSRMSFQDRGDASVSPSSSDDDDDDDDPILTRIRQQIQDDDVKYGKPPGVDASVRQQQTTATVVRHVRDAGPRGMPAPTYRPRLVVARRAGGDADGGAGTSPGPSQLEVNNLDPGRVDTHAATHRGATQARVGRTSAAIRIARAGAAGTSTKPATDLETRSHVESSAALAELEAILADDAAFRPSRSTSAAAADASSRDLEETMRRADDAASEAERTRGELRARVSGIIAKVDDMTASSASLREIESMAKELHERTSDFGKELVEVARINDVRLDDD</sequence>
<gene>
    <name evidence="2" type="ORF">MICPUN_56100</name>
</gene>
<dbReference type="OrthoDB" id="10677490at2759"/>
<dbReference type="KEGG" id="mis:MICPUN_56100"/>
<feature type="compositionally biased region" description="Acidic residues" evidence="1">
    <location>
        <begin position="108"/>
        <end position="117"/>
    </location>
</feature>